<keyword evidence="5 6" id="KW-0472">Membrane</keyword>
<comment type="caution">
    <text evidence="8">The sequence shown here is derived from an EMBL/GenBank/DDBJ whole genome shotgun (WGS) entry which is preliminary data.</text>
</comment>
<accession>A0ABW3Q495</accession>
<evidence type="ECO:0000256" key="6">
    <source>
        <dbReference type="RuleBase" id="RU366058"/>
    </source>
</evidence>
<dbReference type="InterPro" id="IPR015414">
    <property type="entry name" value="TMEM64"/>
</dbReference>
<evidence type="ECO:0000313" key="8">
    <source>
        <dbReference type="EMBL" id="MFD1129869.1"/>
    </source>
</evidence>
<evidence type="ECO:0000256" key="5">
    <source>
        <dbReference type="ARBA" id="ARBA00023136"/>
    </source>
</evidence>
<evidence type="ECO:0000259" key="7">
    <source>
        <dbReference type="Pfam" id="PF09335"/>
    </source>
</evidence>
<gene>
    <name evidence="8" type="ORF">ACFQ3J_17010</name>
</gene>
<comment type="similarity">
    <text evidence="6">Belongs to the TVP38/TMEM64 family.</text>
</comment>
<keyword evidence="4 6" id="KW-1133">Transmembrane helix</keyword>
<protein>
    <recommendedName>
        <fullName evidence="6">TVP38/TMEM64 family membrane protein</fullName>
    </recommendedName>
</protein>
<feature type="transmembrane region" description="Helical" evidence="6">
    <location>
        <begin position="173"/>
        <end position="192"/>
    </location>
</feature>
<evidence type="ECO:0000256" key="4">
    <source>
        <dbReference type="ARBA" id="ARBA00022989"/>
    </source>
</evidence>
<dbReference type="Proteomes" id="UP001597169">
    <property type="component" value="Unassembled WGS sequence"/>
</dbReference>
<feature type="transmembrane region" description="Helical" evidence="6">
    <location>
        <begin position="142"/>
        <end position="161"/>
    </location>
</feature>
<dbReference type="RefSeq" id="WP_251583032.1">
    <property type="nucleotide sequence ID" value="NZ_JBHTKX010000002.1"/>
</dbReference>
<evidence type="ECO:0000256" key="2">
    <source>
        <dbReference type="ARBA" id="ARBA00022475"/>
    </source>
</evidence>
<keyword evidence="2 6" id="KW-1003">Cell membrane</keyword>
<keyword evidence="9" id="KW-1185">Reference proteome</keyword>
<feature type="transmembrane region" description="Helical" evidence="6">
    <location>
        <begin position="31"/>
        <end position="52"/>
    </location>
</feature>
<organism evidence="8 9">
    <name type="scientific">Paenibacillus provencensis</name>
    <dbReference type="NCBI Taxonomy" id="441151"/>
    <lineage>
        <taxon>Bacteria</taxon>
        <taxon>Bacillati</taxon>
        <taxon>Bacillota</taxon>
        <taxon>Bacilli</taxon>
        <taxon>Bacillales</taxon>
        <taxon>Paenibacillaceae</taxon>
        <taxon>Paenibacillus</taxon>
    </lineage>
</organism>
<dbReference type="EMBL" id="JBHTKX010000002">
    <property type="protein sequence ID" value="MFD1129869.1"/>
    <property type="molecule type" value="Genomic_DNA"/>
</dbReference>
<dbReference type="PANTHER" id="PTHR12677:SF55">
    <property type="entry name" value="UNDECAPRENYL PHOSPHATE TRANSPORTER SAOUHSC_00901-RELATED"/>
    <property type="match status" value="1"/>
</dbReference>
<evidence type="ECO:0000256" key="1">
    <source>
        <dbReference type="ARBA" id="ARBA00004651"/>
    </source>
</evidence>
<proteinExistence type="inferred from homology"/>
<name>A0ABW3Q495_9BACL</name>
<evidence type="ECO:0000256" key="3">
    <source>
        <dbReference type="ARBA" id="ARBA00022692"/>
    </source>
</evidence>
<dbReference type="PANTHER" id="PTHR12677">
    <property type="entry name" value="GOLGI APPARATUS MEMBRANE PROTEIN TVP38-RELATED"/>
    <property type="match status" value="1"/>
</dbReference>
<reference evidence="9" key="1">
    <citation type="journal article" date="2019" name="Int. J. Syst. Evol. Microbiol.">
        <title>The Global Catalogue of Microorganisms (GCM) 10K type strain sequencing project: providing services to taxonomists for standard genome sequencing and annotation.</title>
        <authorList>
            <consortium name="The Broad Institute Genomics Platform"/>
            <consortium name="The Broad Institute Genome Sequencing Center for Infectious Disease"/>
            <person name="Wu L."/>
            <person name="Ma J."/>
        </authorList>
    </citation>
    <scope>NUCLEOTIDE SEQUENCE [LARGE SCALE GENOMIC DNA]</scope>
    <source>
        <strain evidence="9">CCUG 53519</strain>
    </source>
</reference>
<feature type="transmembrane region" description="Helical" evidence="6">
    <location>
        <begin position="58"/>
        <end position="82"/>
    </location>
</feature>
<dbReference type="Pfam" id="PF09335">
    <property type="entry name" value="VTT_dom"/>
    <property type="match status" value="1"/>
</dbReference>
<dbReference type="InterPro" id="IPR032816">
    <property type="entry name" value="VTT_dom"/>
</dbReference>
<feature type="domain" description="VTT" evidence="7">
    <location>
        <begin position="46"/>
        <end position="163"/>
    </location>
</feature>
<sequence length="202" mass="22850">MYSWSITDIMSYFTEENIIMLLERFRSYGPLPGILITFLKSFIPPLPTLLIVGANGVVYGWAGFIYSWIGLVGGSFLTFLIIRRIALTSYIQRWTQKPKVQKSLRWIRRNAFSYVFLLGMFPMGPFVLVNMAAGAAQMRPGLFLLAAGVGKGIMIFYVTYIGTNLEEIIQHPLILVGVVLFIILTIVASKRIEAYYTESSNR</sequence>
<keyword evidence="3 6" id="KW-0812">Transmembrane</keyword>
<comment type="subcellular location">
    <subcellularLocation>
        <location evidence="1 6">Cell membrane</location>
        <topology evidence="1 6">Multi-pass membrane protein</topology>
    </subcellularLocation>
</comment>
<feature type="transmembrane region" description="Helical" evidence="6">
    <location>
        <begin position="111"/>
        <end position="136"/>
    </location>
</feature>
<evidence type="ECO:0000313" key="9">
    <source>
        <dbReference type="Proteomes" id="UP001597169"/>
    </source>
</evidence>